<feature type="transmembrane region" description="Helical" evidence="9">
    <location>
        <begin position="53"/>
        <end position="71"/>
    </location>
</feature>
<dbReference type="InterPro" id="IPR005828">
    <property type="entry name" value="MFS_sugar_transport-like"/>
</dbReference>
<dbReference type="PANTHER" id="PTHR48021">
    <property type="match status" value="1"/>
</dbReference>
<evidence type="ECO:0000256" key="6">
    <source>
        <dbReference type="ARBA" id="ARBA00022989"/>
    </source>
</evidence>
<feature type="transmembrane region" description="Helical" evidence="9">
    <location>
        <begin position="417"/>
        <end position="437"/>
    </location>
</feature>
<keyword evidence="8" id="KW-0325">Glycoprotein</keyword>
<feature type="domain" description="Major facilitator superfamily (MFS) profile" evidence="10">
    <location>
        <begin position="913"/>
        <end position="1335"/>
    </location>
</feature>
<evidence type="ECO:0000259" key="10">
    <source>
        <dbReference type="PROSITE" id="PS50850"/>
    </source>
</evidence>
<evidence type="ECO:0000256" key="3">
    <source>
        <dbReference type="ARBA" id="ARBA00022475"/>
    </source>
</evidence>
<dbReference type="InterPro" id="IPR003663">
    <property type="entry name" value="Sugar/inositol_transpt"/>
</dbReference>
<dbReference type="OrthoDB" id="8120565at2759"/>
<proteinExistence type="predicted"/>
<dbReference type="InterPro" id="IPR005829">
    <property type="entry name" value="Sugar_transporter_CS"/>
</dbReference>
<feature type="transmembrane region" description="Helical" evidence="9">
    <location>
        <begin position="722"/>
        <end position="742"/>
    </location>
</feature>
<evidence type="ECO:0000256" key="9">
    <source>
        <dbReference type="SAM" id="Phobius"/>
    </source>
</evidence>
<dbReference type="InterPro" id="IPR036259">
    <property type="entry name" value="MFS_trans_sf"/>
</dbReference>
<keyword evidence="12" id="KW-1185">Reference proteome</keyword>
<feature type="transmembrane region" description="Helical" evidence="9">
    <location>
        <begin position="981"/>
        <end position="1000"/>
    </location>
</feature>
<feature type="transmembrane region" description="Helical" evidence="9">
    <location>
        <begin position="601"/>
        <end position="622"/>
    </location>
</feature>
<evidence type="ECO:0000256" key="5">
    <source>
        <dbReference type="ARBA" id="ARBA00022692"/>
    </source>
</evidence>
<feature type="transmembrane region" description="Helical" evidence="9">
    <location>
        <begin position="1244"/>
        <end position="1268"/>
    </location>
</feature>
<protein>
    <recommendedName>
        <fullName evidence="10">Major facilitator superfamily (MFS) profile domain-containing protein</fullName>
    </recommendedName>
</protein>
<feature type="transmembrane region" description="Helical" evidence="9">
    <location>
        <begin position="1210"/>
        <end position="1232"/>
    </location>
</feature>
<keyword evidence="4" id="KW-0762">Sugar transport</keyword>
<dbReference type="Gene3D" id="1.20.1250.20">
    <property type="entry name" value="MFS general substrate transporter like domains"/>
    <property type="match status" value="3"/>
</dbReference>
<feature type="transmembrane region" description="Helical" evidence="9">
    <location>
        <begin position="83"/>
        <end position="100"/>
    </location>
</feature>
<feature type="domain" description="Major facilitator superfamily (MFS) profile" evidence="10">
    <location>
        <begin position="447"/>
        <end position="875"/>
    </location>
</feature>
<dbReference type="PROSITE" id="PS50850">
    <property type="entry name" value="MFS"/>
    <property type="match status" value="3"/>
</dbReference>
<feature type="transmembrane region" description="Helical" evidence="9">
    <location>
        <begin position="313"/>
        <end position="335"/>
    </location>
</feature>
<feature type="transmembrane region" description="Helical" evidence="9">
    <location>
        <begin position="853"/>
        <end position="871"/>
    </location>
</feature>
<reference evidence="11" key="1">
    <citation type="submission" date="2021-12" db="EMBL/GenBank/DDBJ databases">
        <authorList>
            <person name="King R."/>
        </authorList>
    </citation>
    <scope>NUCLEOTIDE SEQUENCE</scope>
</reference>
<feature type="transmembrane region" description="Helical" evidence="9">
    <location>
        <begin position="749"/>
        <end position="771"/>
    </location>
</feature>
<dbReference type="SUPFAM" id="SSF103473">
    <property type="entry name" value="MFS general substrate transporter"/>
    <property type="match status" value="3"/>
</dbReference>
<dbReference type="PROSITE" id="PS00217">
    <property type="entry name" value="SUGAR_TRANSPORT_2"/>
    <property type="match status" value="2"/>
</dbReference>
<evidence type="ECO:0000256" key="4">
    <source>
        <dbReference type="ARBA" id="ARBA00022597"/>
    </source>
</evidence>
<evidence type="ECO:0000313" key="11">
    <source>
        <dbReference type="EMBL" id="CAH0597655.1"/>
    </source>
</evidence>
<evidence type="ECO:0000256" key="2">
    <source>
        <dbReference type="ARBA" id="ARBA00022448"/>
    </source>
</evidence>
<dbReference type="Proteomes" id="UP001154114">
    <property type="component" value="Chromosome 24"/>
</dbReference>
<feature type="transmembrane region" description="Helical" evidence="9">
    <location>
        <begin position="685"/>
        <end position="710"/>
    </location>
</feature>
<dbReference type="EMBL" id="LR824027">
    <property type="protein sequence ID" value="CAH0597655.1"/>
    <property type="molecule type" value="Genomic_DNA"/>
</dbReference>
<dbReference type="FunFam" id="1.20.1250.20:FF:000218">
    <property type="entry name" value="facilitated trehalose transporter Tret1"/>
    <property type="match status" value="3"/>
</dbReference>
<comment type="subcellular location">
    <subcellularLocation>
        <location evidence="1">Cell membrane</location>
        <topology evidence="1">Multi-pass membrane protein</topology>
    </subcellularLocation>
</comment>
<feature type="transmembrane region" description="Helical" evidence="9">
    <location>
        <begin position="9"/>
        <end position="33"/>
    </location>
</feature>
<feature type="transmembrane region" description="Helical" evidence="9">
    <location>
        <begin position="542"/>
        <end position="564"/>
    </location>
</feature>
<feature type="transmembrane region" description="Helical" evidence="9">
    <location>
        <begin position="106"/>
        <end position="128"/>
    </location>
</feature>
<dbReference type="PANTHER" id="PTHR48021:SF1">
    <property type="entry name" value="GH07001P-RELATED"/>
    <property type="match status" value="1"/>
</dbReference>
<organism evidence="11 12">
    <name type="scientific">Chrysodeixis includens</name>
    <name type="common">Soybean looper</name>
    <name type="synonym">Pseudoplusia includens</name>
    <dbReference type="NCBI Taxonomy" id="689277"/>
    <lineage>
        <taxon>Eukaryota</taxon>
        <taxon>Metazoa</taxon>
        <taxon>Ecdysozoa</taxon>
        <taxon>Arthropoda</taxon>
        <taxon>Hexapoda</taxon>
        <taxon>Insecta</taxon>
        <taxon>Pterygota</taxon>
        <taxon>Neoptera</taxon>
        <taxon>Endopterygota</taxon>
        <taxon>Lepidoptera</taxon>
        <taxon>Glossata</taxon>
        <taxon>Ditrysia</taxon>
        <taxon>Noctuoidea</taxon>
        <taxon>Noctuidae</taxon>
        <taxon>Plusiinae</taxon>
        <taxon>Chrysodeixis</taxon>
    </lineage>
</organism>
<dbReference type="Pfam" id="PF00083">
    <property type="entry name" value="Sugar_tr"/>
    <property type="match status" value="3"/>
</dbReference>
<feature type="transmembrane region" description="Helical" evidence="9">
    <location>
        <begin position="165"/>
        <end position="187"/>
    </location>
</feature>
<evidence type="ECO:0000256" key="8">
    <source>
        <dbReference type="ARBA" id="ARBA00023180"/>
    </source>
</evidence>
<feature type="transmembrane region" description="Helical" evidence="9">
    <location>
        <begin position="1040"/>
        <end position="1061"/>
    </location>
</feature>
<feature type="transmembrane region" description="Helical" evidence="9">
    <location>
        <begin position="576"/>
        <end position="595"/>
    </location>
</feature>
<feature type="domain" description="Major facilitator superfamily (MFS) profile" evidence="10">
    <location>
        <begin position="11"/>
        <end position="439"/>
    </location>
</feature>
<dbReference type="InterPro" id="IPR020846">
    <property type="entry name" value="MFS_dom"/>
</dbReference>
<feature type="transmembrane region" description="Helical" evidence="9">
    <location>
        <begin position="1006"/>
        <end position="1028"/>
    </location>
</feature>
<keyword evidence="3" id="KW-1003">Cell membrane</keyword>
<sequence>MDNSIRKQLFIVTCINIGQLIVGWSVGWSAPIIPKLQDLETSPLPEVITDLQASWIGSLLYIGSVVGPYVTSILSNIIGRKPCLIIGGLLNVLAYILVVSTNNIAMIYAVRIVSGLGMGITMVSNIVYVGEIASTHIRGILLTSTSIIGITGTLLVYAIGPFVSYVMTGYIALSICLIHLLGIIFVVPESPIYYAMKDKDDKAAKILNMLGRAKDVEKVVDTFAKGRESSSKIMDWVEIFTIKSNRRSLLITFLLGAFQQTSGVAVVLFFATTIFQLAGSTIKPDLATIIIGVTRLFSSLIAPLLIESKGRRILLLISMAACACSLSLLGVYFYLDRIASPVLGSIGWLPLVSLIVYFFCYEAGFGTIPNAIVGEMFRANVRANGSALAITLTWLVGFGLTTSFTTMLDALGGDVTFWLFGASCIVAFLFTYFFLPETKGKTLHEIQEMMMNIGQFIDGYSVGWSAPIIPKLQDADETPLADVVTDFQASWIGSLLYVGAIVGPYIPSYLSNIIGRKPCLFFGSFLNLTALLLIVTTRNIAMVFAVRIISGLGMGMVTVSNLVYVGEIASTNIRGILLTSTSIVGISGTLAAYSIGPFVSYAATGYIALVVNIVHVIGILFIPESPVYYAIKGKQIESKNVLRRLGRVEDLDNVFESVRGTNPNEAITWKAWIKIFTVKANRRSLFITLSLCTLQQTSGVAAVLFFATTIFQLAGSSIRPDLATIIIGSTRLIASLIAPFVVERAGRRILLLTSTAFCAMSLSILGTYFHLDKIQSPIISDIRWVPLMALIMYFFSYEIGFGTMPSALVGEMFRGNARSTGSAVSMTTAWLIGFGVATGFTSMVNFFGGDVTFWIFSFSCIVAFLFTYKFVPETKGKTLNEIQEILGRGLTRGCAGLLPAKSLERPHLPMAGVNLNLLATGLHIGWTSPVLFYLSDEAQSVLPEPISINDGAWLASIGTLGSVFSNLFLIAPLVDLLGRKYSMLVLSIPKLGGCFLYLFANQVWMLLAGRVVITIGDAAMFSIIPVYASEIASTKIRGSIGTILHFMCSLGVVIMFSVGPFLSYNNINIMMTTIIAAAIVPLFFLPDSPYFLYAKGKKEESREVLLYLRDSEEQVNEEIQEYEIAGQQGQENKLDVIKSKTFRKSIVLALLLSIGNMLVGYNAVQFYLQTILASTGMSLRDEFGSMIVGMIQLAGSIFTAFISDRFGRKSILMVTSTGMGLGLFGLGLSFFLTEGGSTSNFLNILPLISLIVYVFSNSSGVGALVWVVLAELFDDKSRGLGMSASLLTANLIGFLTVRFFPPITNAIGPAITYWIFSANSLLLFLFILFFIPETKGKTFSEIQDLLSNKKNVSKKSKGEKEDC</sequence>
<feature type="transmembrane region" description="Helical" evidence="9">
    <location>
        <begin position="286"/>
        <end position="306"/>
    </location>
</feature>
<feature type="transmembrane region" description="Helical" evidence="9">
    <location>
        <begin position="1067"/>
        <end position="1085"/>
    </location>
</feature>
<keyword evidence="5 9" id="KW-0812">Transmembrane</keyword>
<feature type="transmembrane region" description="Helical" evidence="9">
    <location>
        <begin position="449"/>
        <end position="469"/>
    </location>
</feature>
<feature type="transmembrane region" description="Helical" evidence="9">
    <location>
        <begin position="489"/>
        <end position="507"/>
    </location>
</feature>
<feature type="transmembrane region" description="Helical" evidence="9">
    <location>
        <begin position="1146"/>
        <end position="1163"/>
    </location>
</feature>
<feature type="transmembrane region" description="Helical" evidence="9">
    <location>
        <begin position="911"/>
        <end position="932"/>
    </location>
</feature>
<evidence type="ECO:0000256" key="1">
    <source>
        <dbReference type="ARBA" id="ARBA00004651"/>
    </source>
</evidence>
<keyword evidence="6 9" id="KW-1133">Transmembrane helix</keyword>
<feature type="transmembrane region" description="Helical" evidence="9">
    <location>
        <begin position="249"/>
        <end position="274"/>
    </location>
</feature>
<dbReference type="GO" id="GO:0022857">
    <property type="term" value="F:transmembrane transporter activity"/>
    <property type="evidence" value="ECO:0007669"/>
    <property type="project" value="InterPro"/>
</dbReference>
<feature type="transmembrane region" description="Helical" evidence="9">
    <location>
        <begin position="823"/>
        <end position="847"/>
    </location>
</feature>
<keyword evidence="7 9" id="KW-0472">Membrane</keyword>
<dbReference type="PROSITE" id="PS00216">
    <property type="entry name" value="SUGAR_TRANSPORT_1"/>
    <property type="match status" value="2"/>
</dbReference>
<keyword evidence="2" id="KW-0813">Transport</keyword>
<feature type="transmembrane region" description="Helical" evidence="9">
    <location>
        <begin position="140"/>
        <end position="159"/>
    </location>
</feature>
<feature type="transmembrane region" description="Helical" evidence="9">
    <location>
        <begin position="1183"/>
        <end position="1203"/>
    </location>
</feature>
<feature type="transmembrane region" description="Helical" evidence="9">
    <location>
        <begin position="385"/>
        <end position="405"/>
    </location>
</feature>
<accession>A0A9P0BWL9</accession>
<evidence type="ECO:0000256" key="7">
    <source>
        <dbReference type="ARBA" id="ARBA00023136"/>
    </source>
</evidence>
<gene>
    <name evidence="11" type="ORF">CINC_LOCUS7750</name>
</gene>
<evidence type="ECO:0000313" key="12">
    <source>
        <dbReference type="Proteomes" id="UP001154114"/>
    </source>
</evidence>
<dbReference type="NCBIfam" id="TIGR00879">
    <property type="entry name" value="SP"/>
    <property type="match status" value="1"/>
</dbReference>
<feature type="transmembrane region" description="Helical" evidence="9">
    <location>
        <begin position="783"/>
        <end position="802"/>
    </location>
</feature>
<feature type="transmembrane region" description="Helical" evidence="9">
    <location>
        <begin position="347"/>
        <end position="373"/>
    </location>
</feature>
<feature type="transmembrane region" description="Helical" evidence="9">
    <location>
        <begin position="519"/>
        <end position="536"/>
    </location>
</feature>
<name>A0A9P0BWL9_CHRIL</name>
<dbReference type="GO" id="GO:0005886">
    <property type="term" value="C:plasma membrane"/>
    <property type="evidence" value="ECO:0007669"/>
    <property type="project" value="UniProtKB-SubCell"/>
</dbReference>
<dbReference type="PRINTS" id="PR00171">
    <property type="entry name" value="SUGRTRNSPORT"/>
</dbReference>
<feature type="transmembrane region" description="Helical" evidence="9">
    <location>
        <begin position="1280"/>
        <end position="1299"/>
    </location>
</feature>
<feature type="transmembrane region" description="Helical" evidence="9">
    <location>
        <begin position="952"/>
        <end position="974"/>
    </location>
</feature>
<feature type="transmembrane region" description="Helical" evidence="9">
    <location>
        <begin position="1311"/>
        <end position="1331"/>
    </location>
</feature>
<dbReference type="InterPro" id="IPR050549">
    <property type="entry name" value="MFS_Trehalose_Transporter"/>
</dbReference>